<organism evidence="1">
    <name type="scientific">marine sediment metagenome</name>
    <dbReference type="NCBI Taxonomy" id="412755"/>
    <lineage>
        <taxon>unclassified sequences</taxon>
        <taxon>metagenomes</taxon>
        <taxon>ecological metagenomes</taxon>
    </lineage>
</organism>
<gene>
    <name evidence="1" type="ORF">LCGC14_0916130</name>
</gene>
<accession>A0A0F9PD03</accession>
<name>A0A0F9PD03_9ZZZZ</name>
<proteinExistence type="predicted"/>
<protein>
    <submittedName>
        <fullName evidence="1">Uncharacterized protein</fullName>
    </submittedName>
</protein>
<dbReference type="EMBL" id="LAZR01003070">
    <property type="protein sequence ID" value="KKN22347.1"/>
    <property type="molecule type" value="Genomic_DNA"/>
</dbReference>
<comment type="caution">
    <text evidence="1">The sequence shown here is derived from an EMBL/GenBank/DDBJ whole genome shotgun (WGS) entry which is preliminary data.</text>
</comment>
<reference evidence="1" key="1">
    <citation type="journal article" date="2015" name="Nature">
        <title>Complex archaea that bridge the gap between prokaryotes and eukaryotes.</title>
        <authorList>
            <person name="Spang A."/>
            <person name="Saw J.H."/>
            <person name="Jorgensen S.L."/>
            <person name="Zaremba-Niedzwiedzka K."/>
            <person name="Martijn J."/>
            <person name="Lind A.E."/>
            <person name="van Eijk R."/>
            <person name="Schleper C."/>
            <person name="Guy L."/>
            <person name="Ettema T.J."/>
        </authorList>
    </citation>
    <scope>NUCLEOTIDE SEQUENCE</scope>
</reference>
<sequence>MTVKEAIEKLQKVNPNAKLVLIQEEELECMPKWWDSRKNKVYGRAKEIYSEDLHSHQMYLLAIE</sequence>
<evidence type="ECO:0000313" key="1">
    <source>
        <dbReference type="EMBL" id="KKN22347.1"/>
    </source>
</evidence>
<dbReference type="AlphaFoldDB" id="A0A0F9PD03"/>